<dbReference type="InterPro" id="IPR002867">
    <property type="entry name" value="IBR_dom"/>
</dbReference>
<dbReference type="InterPro" id="IPR044066">
    <property type="entry name" value="TRIAD_supradom"/>
</dbReference>
<dbReference type="Pfam" id="PF22605">
    <property type="entry name" value="IBR_2"/>
    <property type="match status" value="1"/>
</dbReference>
<keyword evidence="9" id="KW-0833">Ubl conjugation pathway</keyword>
<dbReference type="InterPro" id="IPR013083">
    <property type="entry name" value="Znf_RING/FYVE/PHD"/>
</dbReference>
<evidence type="ECO:0000256" key="9">
    <source>
        <dbReference type="ARBA" id="ARBA00022786"/>
    </source>
</evidence>
<name>A0A7R8ZSK0_9CRUS</name>
<feature type="compositionally biased region" description="Basic and acidic residues" evidence="11">
    <location>
        <begin position="1"/>
        <end position="12"/>
    </location>
</feature>
<dbReference type="GO" id="GO:0016567">
    <property type="term" value="P:protein ubiquitination"/>
    <property type="evidence" value="ECO:0007669"/>
    <property type="project" value="InterPro"/>
</dbReference>
<evidence type="ECO:0000256" key="3">
    <source>
        <dbReference type="ARBA" id="ARBA00005884"/>
    </source>
</evidence>
<evidence type="ECO:0000256" key="1">
    <source>
        <dbReference type="ARBA" id="ARBA00001798"/>
    </source>
</evidence>
<dbReference type="CDD" id="cd20343">
    <property type="entry name" value="BRcat_RBR_HHARI-like"/>
    <property type="match status" value="1"/>
</dbReference>
<evidence type="ECO:0000256" key="2">
    <source>
        <dbReference type="ARBA" id="ARBA00004906"/>
    </source>
</evidence>
<evidence type="ECO:0000256" key="10">
    <source>
        <dbReference type="ARBA" id="ARBA00022833"/>
    </source>
</evidence>
<dbReference type="SUPFAM" id="SSF57850">
    <property type="entry name" value="RING/U-box"/>
    <property type="match status" value="3"/>
</dbReference>
<dbReference type="SMART" id="SM00184">
    <property type="entry name" value="RING"/>
    <property type="match status" value="2"/>
</dbReference>
<keyword evidence="7" id="KW-0677">Repeat</keyword>
<dbReference type="EC" id="2.3.2.31" evidence="4"/>
<dbReference type="Pfam" id="PF01485">
    <property type="entry name" value="IBR"/>
    <property type="match status" value="1"/>
</dbReference>
<gene>
    <name evidence="12" type="ORF">CTOB1V02_LOCUS10678</name>
</gene>
<dbReference type="OrthoDB" id="10009520at2759"/>
<dbReference type="InterPro" id="IPR017907">
    <property type="entry name" value="Znf_RING_CS"/>
</dbReference>
<organism evidence="12">
    <name type="scientific">Cyprideis torosa</name>
    <dbReference type="NCBI Taxonomy" id="163714"/>
    <lineage>
        <taxon>Eukaryota</taxon>
        <taxon>Metazoa</taxon>
        <taxon>Ecdysozoa</taxon>
        <taxon>Arthropoda</taxon>
        <taxon>Crustacea</taxon>
        <taxon>Oligostraca</taxon>
        <taxon>Ostracoda</taxon>
        <taxon>Podocopa</taxon>
        <taxon>Podocopida</taxon>
        <taxon>Cytherocopina</taxon>
        <taxon>Cytheroidea</taxon>
        <taxon>Cytherideidae</taxon>
        <taxon>Cyprideis</taxon>
    </lineage>
</organism>
<dbReference type="InterPro" id="IPR048962">
    <property type="entry name" value="ARIH1-like_UBL"/>
</dbReference>
<dbReference type="GO" id="GO:0008270">
    <property type="term" value="F:zinc ion binding"/>
    <property type="evidence" value="ECO:0007669"/>
    <property type="project" value="UniProtKB-KW"/>
</dbReference>
<keyword evidence="5" id="KW-0808">Transferase</keyword>
<sequence>MAEEDNLREKGAALELDSACSEEDEVTLVPMVQSDSEDVDDGDFESEVFSTSEVVQYMMDCIEEVNSVLQLPVTITRMLLQYFQWDEEKLMEKFYDSGDSDELFKAAGIAKPPIVEADFFLSDTTIGVCDICLLTEQMFGWQCGHRFCLGCWDQYLTTKIMEDGKGQSIPCPASACDVLLDDLTVMKLVKDSRVRLRHQHLITNSFVQCNRQLKWCPAPDCNFCIKLDDPGPRSVQCQCGHIFCFRCVRSYHEPVPCALLNKWNRHYQKYSYFIMHTKQCPKCGGLIEKSGGCNYVKCKYSGCNAEFCWICLRLTHFHFKGCNRFKEEEKGQVGTVGLRYTFFCKRFLSHSQSRKLESGLYEVIWNQKNDHSVTSIEVQYLTKAVDILLACRTVLMHAFVFAFYVRDKNGQVAIFEENQRDLEAATECLSECLERLISSYGSESTDMADLKQKVKDKLMYCNTRKDVLLQHAREGEDNDWWEFDE</sequence>
<dbReference type="AlphaFoldDB" id="A0A7R8ZSK0"/>
<dbReference type="InterPro" id="IPR031127">
    <property type="entry name" value="E3_UB_ligase_RBR"/>
</dbReference>
<dbReference type="PROSITE" id="PS50089">
    <property type="entry name" value="ZF_RING_2"/>
    <property type="match status" value="1"/>
</dbReference>
<evidence type="ECO:0000256" key="8">
    <source>
        <dbReference type="ARBA" id="ARBA00022771"/>
    </source>
</evidence>
<keyword evidence="8" id="KW-0863">Zinc-finger</keyword>
<comment type="pathway">
    <text evidence="2">Protein modification; protein ubiquitination.</text>
</comment>
<dbReference type="Pfam" id="PF19422">
    <property type="entry name" value="Ariadne"/>
    <property type="match status" value="1"/>
</dbReference>
<dbReference type="SMART" id="SM00647">
    <property type="entry name" value="IBR"/>
    <property type="match status" value="2"/>
</dbReference>
<dbReference type="PANTHER" id="PTHR11685">
    <property type="entry name" value="RBR FAMILY RING FINGER AND IBR DOMAIN-CONTAINING"/>
    <property type="match status" value="1"/>
</dbReference>
<dbReference type="InterPro" id="IPR054694">
    <property type="entry name" value="Parkin-like_IBR"/>
</dbReference>
<proteinExistence type="inferred from homology"/>
<feature type="region of interest" description="Disordered" evidence="11">
    <location>
        <begin position="1"/>
        <end position="25"/>
    </location>
</feature>
<evidence type="ECO:0000256" key="6">
    <source>
        <dbReference type="ARBA" id="ARBA00022723"/>
    </source>
</evidence>
<dbReference type="PROSITE" id="PS00518">
    <property type="entry name" value="ZF_RING_1"/>
    <property type="match status" value="1"/>
</dbReference>
<dbReference type="Gene3D" id="3.30.40.10">
    <property type="entry name" value="Zinc/RING finger domain, C3HC4 (zinc finger)"/>
    <property type="match status" value="1"/>
</dbReference>
<dbReference type="GO" id="GO:0061630">
    <property type="term" value="F:ubiquitin protein ligase activity"/>
    <property type="evidence" value="ECO:0007669"/>
    <property type="project" value="UniProtKB-EC"/>
</dbReference>
<dbReference type="InterPro" id="IPR045840">
    <property type="entry name" value="Ariadne"/>
</dbReference>
<accession>A0A7R8ZSK0</accession>
<protein>
    <recommendedName>
        <fullName evidence="4">RBR-type E3 ubiquitin transferase</fullName>
        <ecNumber evidence="4">2.3.2.31</ecNumber>
    </recommendedName>
</protein>
<keyword evidence="10" id="KW-0862">Zinc</keyword>
<evidence type="ECO:0000256" key="5">
    <source>
        <dbReference type="ARBA" id="ARBA00022679"/>
    </source>
</evidence>
<dbReference type="FunFam" id="1.20.120.1750:FF:000002">
    <property type="entry name" value="RBR-type E3 ubiquitin transferase"/>
    <property type="match status" value="1"/>
</dbReference>
<dbReference type="EMBL" id="OB665242">
    <property type="protein sequence ID" value="CAD7232852.1"/>
    <property type="molecule type" value="Genomic_DNA"/>
</dbReference>
<evidence type="ECO:0000256" key="11">
    <source>
        <dbReference type="SAM" id="MobiDB-lite"/>
    </source>
</evidence>
<reference evidence="12" key="1">
    <citation type="submission" date="2020-11" db="EMBL/GenBank/DDBJ databases">
        <authorList>
            <person name="Tran Van P."/>
        </authorList>
    </citation>
    <scope>NUCLEOTIDE SEQUENCE</scope>
</reference>
<comment type="similarity">
    <text evidence="3">Belongs to the RBR family. Ariadne subfamily.</text>
</comment>
<comment type="catalytic activity">
    <reaction evidence="1">
        <text>[E2 ubiquitin-conjugating enzyme]-S-ubiquitinyl-L-cysteine + [acceptor protein]-L-lysine = [E2 ubiquitin-conjugating enzyme]-L-cysteine + [acceptor protein]-N(6)-ubiquitinyl-L-lysine.</text>
        <dbReference type="EC" id="2.3.2.31"/>
    </reaction>
</comment>
<keyword evidence="6" id="KW-0479">Metal-binding</keyword>
<evidence type="ECO:0000313" key="12">
    <source>
        <dbReference type="EMBL" id="CAD7232852.1"/>
    </source>
</evidence>
<dbReference type="InterPro" id="IPR001841">
    <property type="entry name" value="Znf_RING"/>
</dbReference>
<dbReference type="FunFam" id="3.30.40.10:FF:000019">
    <property type="entry name" value="RBR-type E3 ubiquitin transferase"/>
    <property type="match status" value="1"/>
</dbReference>
<dbReference type="PROSITE" id="PS51873">
    <property type="entry name" value="TRIAD"/>
    <property type="match status" value="1"/>
</dbReference>
<dbReference type="Pfam" id="PF21235">
    <property type="entry name" value="UBA_ARI1"/>
    <property type="match status" value="1"/>
</dbReference>
<dbReference type="Gene3D" id="1.20.120.1750">
    <property type="match status" value="1"/>
</dbReference>
<evidence type="ECO:0000256" key="4">
    <source>
        <dbReference type="ARBA" id="ARBA00012251"/>
    </source>
</evidence>
<evidence type="ECO:0000256" key="7">
    <source>
        <dbReference type="ARBA" id="ARBA00022737"/>
    </source>
</evidence>